<reference evidence="11 12" key="1">
    <citation type="submission" date="2019-09" db="EMBL/GenBank/DDBJ databases">
        <authorList>
            <person name="Kevbrin V."/>
            <person name="Grouzdev D.S."/>
        </authorList>
    </citation>
    <scope>NUCLEOTIDE SEQUENCE [LARGE SCALE GENOMIC DNA]</scope>
    <source>
        <strain evidence="11 12">G-192</strain>
    </source>
</reference>
<feature type="chain" id="PRO_5024386453" evidence="9">
    <location>
        <begin position="19"/>
        <end position="439"/>
    </location>
</feature>
<feature type="region of interest" description="Disordered" evidence="8">
    <location>
        <begin position="240"/>
        <end position="268"/>
    </location>
</feature>
<dbReference type="AlphaFoldDB" id="A0A5M6ZIK5"/>
<feature type="signal peptide" evidence="9">
    <location>
        <begin position="1"/>
        <end position="18"/>
    </location>
</feature>
<name>A0A5M6ZIK5_9PROT</name>
<evidence type="ECO:0000256" key="4">
    <source>
        <dbReference type="ARBA" id="ARBA00022801"/>
    </source>
</evidence>
<keyword evidence="9" id="KW-0732">Signal</keyword>
<dbReference type="RefSeq" id="WP_150022872.1">
    <property type="nucleotide sequence ID" value="NZ_VWOJ01000002.1"/>
</dbReference>
<evidence type="ECO:0000256" key="7">
    <source>
        <dbReference type="SAM" id="Coils"/>
    </source>
</evidence>
<keyword evidence="12" id="KW-1185">Reference proteome</keyword>
<dbReference type="InterPro" id="IPR050570">
    <property type="entry name" value="Cell_wall_metabolism_enzyme"/>
</dbReference>
<keyword evidence="3" id="KW-0479">Metal-binding</keyword>
<dbReference type="CDD" id="cd12797">
    <property type="entry name" value="M23_peptidase"/>
    <property type="match status" value="1"/>
</dbReference>
<evidence type="ECO:0000256" key="1">
    <source>
        <dbReference type="ARBA" id="ARBA00001947"/>
    </source>
</evidence>
<keyword evidence="7" id="KW-0175">Coiled coil</keyword>
<feature type="domain" description="M23ase beta-sheet core" evidence="10">
    <location>
        <begin position="336"/>
        <end position="426"/>
    </location>
</feature>
<evidence type="ECO:0000256" key="5">
    <source>
        <dbReference type="ARBA" id="ARBA00022833"/>
    </source>
</evidence>
<dbReference type="Pfam" id="PF01551">
    <property type="entry name" value="Peptidase_M23"/>
    <property type="match status" value="1"/>
</dbReference>
<evidence type="ECO:0000256" key="9">
    <source>
        <dbReference type="SAM" id="SignalP"/>
    </source>
</evidence>
<gene>
    <name evidence="11" type="ORF">F1654_07320</name>
</gene>
<comment type="cofactor">
    <cofactor evidence="1">
        <name>Zn(2+)</name>
        <dbReference type="ChEBI" id="CHEBI:29105"/>
    </cofactor>
</comment>
<feature type="coiled-coil region" evidence="7">
    <location>
        <begin position="27"/>
        <end position="103"/>
    </location>
</feature>
<evidence type="ECO:0000259" key="10">
    <source>
        <dbReference type="Pfam" id="PF01551"/>
    </source>
</evidence>
<keyword evidence="6" id="KW-0482">Metalloprotease</keyword>
<dbReference type="Gene3D" id="2.70.70.10">
    <property type="entry name" value="Glucose Permease (Domain IIA)"/>
    <property type="match status" value="1"/>
</dbReference>
<keyword evidence="5" id="KW-0862">Zinc</keyword>
<keyword evidence="2" id="KW-0645">Protease</keyword>
<comment type="caution">
    <text evidence="11">The sequence shown here is derived from an EMBL/GenBank/DDBJ whole genome shotgun (WGS) entry which is preliminary data.</text>
</comment>
<evidence type="ECO:0000256" key="8">
    <source>
        <dbReference type="SAM" id="MobiDB-lite"/>
    </source>
</evidence>
<evidence type="ECO:0000256" key="6">
    <source>
        <dbReference type="ARBA" id="ARBA00023049"/>
    </source>
</evidence>
<proteinExistence type="predicted"/>
<dbReference type="PANTHER" id="PTHR21666:SF288">
    <property type="entry name" value="CELL DIVISION PROTEIN YTFB"/>
    <property type="match status" value="1"/>
</dbReference>
<dbReference type="EMBL" id="VWOJ01000002">
    <property type="protein sequence ID" value="KAA5803604.1"/>
    <property type="molecule type" value="Genomic_DNA"/>
</dbReference>
<feature type="region of interest" description="Disordered" evidence="8">
    <location>
        <begin position="419"/>
        <end position="439"/>
    </location>
</feature>
<organism evidence="11 12">
    <name type="scientific">Alkalicaulis satelles</name>
    <dbReference type="NCBI Taxonomy" id="2609175"/>
    <lineage>
        <taxon>Bacteria</taxon>
        <taxon>Pseudomonadati</taxon>
        <taxon>Pseudomonadota</taxon>
        <taxon>Alphaproteobacteria</taxon>
        <taxon>Maricaulales</taxon>
        <taxon>Maricaulaceae</taxon>
        <taxon>Alkalicaulis</taxon>
    </lineage>
</organism>
<sequence>MPAALITALMLALSLAMAQSAPDPERAEELESQAEALREEAEARRLDAEAASAEIALLQRRLAAAGDEVRARETEASRAVSELEALEAERAELRERLAADRAGLAQVLAALQRIALADPPALAVTPDDAAEAARAASLLAALAPQLEARARAVRERLAEIEALELRLTAQADAVADAREALSETRAEVEALIARRRDAERRLRAEADDLSSRAARIAREAGSLRELLAEIRRFAAAEPRLAPRFDPPAPPEADGPPVPRLAPGREDPPEEALGALLAEAQQAVRPSASGGLVDARPLTGPPETLRLADARGALRPPVNGRLAVRSGQPGPDGVRRDGVWFEAAPRAAVTAPFDGMTVYAGPFQGFDGVVMINTPDGYTIVLGGLALIYASEGQSLLTGEPVGLMSDRANPAPMLYLEIRRSSDDATDPEPWLRPEYRRG</sequence>
<dbReference type="InterPro" id="IPR016047">
    <property type="entry name" value="M23ase_b-sheet_dom"/>
</dbReference>
<dbReference type="GO" id="GO:0004222">
    <property type="term" value="F:metalloendopeptidase activity"/>
    <property type="evidence" value="ECO:0007669"/>
    <property type="project" value="TreeGrafter"/>
</dbReference>
<evidence type="ECO:0000256" key="3">
    <source>
        <dbReference type="ARBA" id="ARBA00022723"/>
    </source>
</evidence>
<dbReference type="GO" id="GO:0046872">
    <property type="term" value="F:metal ion binding"/>
    <property type="evidence" value="ECO:0007669"/>
    <property type="project" value="UniProtKB-KW"/>
</dbReference>
<dbReference type="SUPFAM" id="SSF51261">
    <property type="entry name" value="Duplicated hybrid motif"/>
    <property type="match status" value="1"/>
</dbReference>
<dbReference type="InterPro" id="IPR011055">
    <property type="entry name" value="Dup_hybrid_motif"/>
</dbReference>
<evidence type="ECO:0000313" key="11">
    <source>
        <dbReference type="EMBL" id="KAA5803604.1"/>
    </source>
</evidence>
<accession>A0A5M6ZIK5</accession>
<feature type="coiled-coil region" evidence="7">
    <location>
        <begin position="143"/>
        <end position="219"/>
    </location>
</feature>
<dbReference type="GO" id="GO:0006508">
    <property type="term" value="P:proteolysis"/>
    <property type="evidence" value="ECO:0007669"/>
    <property type="project" value="UniProtKB-KW"/>
</dbReference>
<keyword evidence="4" id="KW-0378">Hydrolase</keyword>
<evidence type="ECO:0000256" key="2">
    <source>
        <dbReference type="ARBA" id="ARBA00022670"/>
    </source>
</evidence>
<dbReference type="Proteomes" id="UP000325122">
    <property type="component" value="Unassembled WGS sequence"/>
</dbReference>
<feature type="compositionally biased region" description="Basic and acidic residues" evidence="8">
    <location>
        <begin position="430"/>
        <end position="439"/>
    </location>
</feature>
<dbReference type="PANTHER" id="PTHR21666">
    <property type="entry name" value="PEPTIDASE-RELATED"/>
    <property type="match status" value="1"/>
</dbReference>
<feature type="compositionally biased region" description="Pro residues" evidence="8">
    <location>
        <begin position="244"/>
        <end position="259"/>
    </location>
</feature>
<protein>
    <submittedName>
        <fullName evidence="11">Peptidoglycan DD-metalloendopeptidase family protein</fullName>
    </submittedName>
</protein>
<evidence type="ECO:0000313" key="12">
    <source>
        <dbReference type="Proteomes" id="UP000325122"/>
    </source>
</evidence>